<dbReference type="Pfam" id="PF01648">
    <property type="entry name" value="ACPS"/>
    <property type="match status" value="1"/>
</dbReference>
<comment type="function">
    <text evidence="8">Transfers the 4'-phosphopantetheine moiety from coenzyme A to a Ser of acyl-carrier-protein.</text>
</comment>
<name>A0A898JRJ8_STRC2</name>
<dbReference type="GO" id="GO:0005737">
    <property type="term" value="C:cytoplasm"/>
    <property type="evidence" value="ECO:0007669"/>
    <property type="project" value="UniProtKB-SubCell"/>
</dbReference>
<protein>
    <recommendedName>
        <fullName evidence="8">Holo-[acyl-carrier-protein] synthase</fullName>
        <shortName evidence="8">Holo-ACP synthase</shortName>
        <ecNumber evidence="8">2.7.8.7</ecNumber>
    </recommendedName>
    <alternativeName>
        <fullName evidence="8">4'-phosphopantetheinyl transferase AcpS</fullName>
    </alternativeName>
</protein>
<keyword evidence="2 8" id="KW-0808">Transferase</keyword>
<evidence type="ECO:0000256" key="8">
    <source>
        <dbReference type="HAMAP-Rule" id="MF_00101"/>
    </source>
</evidence>
<keyword evidence="6 8" id="KW-0443">Lipid metabolism</keyword>
<dbReference type="AlphaFoldDB" id="A0A898JRJ8"/>
<evidence type="ECO:0000256" key="3">
    <source>
        <dbReference type="ARBA" id="ARBA00022723"/>
    </source>
</evidence>
<gene>
    <name evidence="10" type="primary">etmM</name>
    <name evidence="8" type="synonym">acpS</name>
</gene>
<dbReference type="EMBL" id="MW367897">
    <property type="protein sequence ID" value="QSI97712.1"/>
    <property type="molecule type" value="Genomic_DNA"/>
</dbReference>
<sequence length="135" mass="14344">MWIGIDVMTEGELGDLLGRPWFRRYVYDADELALADSFGAERAREFLTGRFAGKEAALKAIGTGVGAGVTPRQVAILRADDGAPVVRLTGTAAQRARERGIGSLNLSITHKKGFVVAAAIGVPARCPHPCDRPAD</sequence>
<dbReference type="GO" id="GO:0008897">
    <property type="term" value="F:holo-[acyl-carrier-protein] synthase activity"/>
    <property type="evidence" value="ECO:0007669"/>
    <property type="project" value="UniProtKB-UniRule"/>
</dbReference>
<proteinExistence type="inferred from homology"/>
<dbReference type="HAMAP" id="MF_00101">
    <property type="entry name" value="AcpS"/>
    <property type="match status" value="1"/>
</dbReference>
<evidence type="ECO:0000256" key="5">
    <source>
        <dbReference type="ARBA" id="ARBA00022842"/>
    </source>
</evidence>
<keyword evidence="7 8" id="KW-0275">Fatty acid biosynthesis</keyword>
<dbReference type="NCBIfam" id="TIGR00556">
    <property type="entry name" value="pantethn_trn"/>
    <property type="match status" value="1"/>
</dbReference>
<comment type="similarity">
    <text evidence="8">Belongs to the P-Pant transferase superfamily. AcpS family.</text>
</comment>
<evidence type="ECO:0000256" key="7">
    <source>
        <dbReference type="ARBA" id="ARBA00023160"/>
    </source>
</evidence>
<dbReference type="InterPro" id="IPR002582">
    <property type="entry name" value="ACPS"/>
</dbReference>
<feature type="domain" description="4'-phosphopantetheinyl transferase" evidence="9">
    <location>
        <begin position="3"/>
        <end position="99"/>
    </location>
</feature>
<dbReference type="GO" id="GO:0006633">
    <property type="term" value="P:fatty acid biosynthetic process"/>
    <property type="evidence" value="ECO:0007669"/>
    <property type="project" value="UniProtKB-UniRule"/>
</dbReference>
<keyword evidence="1 8" id="KW-0444">Lipid biosynthesis</keyword>
<keyword evidence="5 8" id="KW-0460">Magnesium</keyword>
<dbReference type="EC" id="2.7.8.7" evidence="8"/>
<dbReference type="GO" id="GO:0000287">
    <property type="term" value="F:magnesium ion binding"/>
    <property type="evidence" value="ECO:0007669"/>
    <property type="project" value="UniProtKB-UniRule"/>
</dbReference>
<feature type="binding site" evidence="8">
    <location>
        <position position="6"/>
    </location>
    <ligand>
        <name>Mg(2+)</name>
        <dbReference type="ChEBI" id="CHEBI:18420"/>
    </ligand>
</feature>
<feature type="binding site" evidence="8">
    <location>
        <position position="55"/>
    </location>
    <ligand>
        <name>Mg(2+)</name>
        <dbReference type="ChEBI" id="CHEBI:18420"/>
    </ligand>
</feature>
<dbReference type="InterPro" id="IPR004568">
    <property type="entry name" value="Ppantetheine-prot_Trfase_dom"/>
</dbReference>
<accession>A0A898JRJ8</accession>
<evidence type="ECO:0000256" key="6">
    <source>
        <dbReference type="ARBA" id="ARBA00023098"/>
    </source>
</evidence>
<evidence type="ECO:0000256" key="4">
    <source>
        <dbReference type="ARBA" id="ARBA00022832"/>
    </source>
</evidence>
<comment type="catalytic activity">
    <reaction evidence="8">
        <text>apo-[ACP] + CoA = holo-[ACP] + adenosine 3',5'-bisphosphate + H(+)</text>
        <dbReference type="Rhea" id="RHEA:12068"/>
        <dbReference type="Rhea" id="RHEA-COMP:9685"/>
        <dbReference type="Rhea" id="RHEA-COMP:9690"/>
        <dbReference type="ChEBI" id="CHEBI:15378"/>
        <dbReference type="ChEBI" id="CHEBI:29999"/>
        <dbReference type="ChEBI" id="CHEBI:57287"/>
        <dbReference type="ChEBI" id="CHEBI:58343"/>
        <dbReference type="ChEBI" id="CHEBI:64479"/>
        <dbReference type="EC" id="2.7.8.7"/>
    </reaction>
</comment>
<comment type="cofactor">
    <cofactor evidence="8">
        <name>Mg(2+)</name>
        <dbReference type="ChEBI" id="CHEBI:18420"/>
    </cofactor>
</comment>
<keyword evidence="4 8" id="KW-0276">Fatty acid metabolism</keyword>
<comment type="subcellular location">
    <subcellularLocation>
        <location evidence="8">Cytoplasm</location>
    </subcellularLocation>
</comment>
<keyword evidence="3 8" id="KW-0479">Metal-binding</keyword>
<evidence type="ECO:0000256" key="2">
    <source>
        <dbReference type="ARBA" id="ARBA00022679"/>
    </source>
</evidence>
<organism evidence="10">
    <name type="scientific">Streptomyces achromogenes subsp. streptozoticus</name>
    <dbReference type="NCBI Taxonomy" id="285532"/>
    <lineage>
        <taxon>Bacteria</taxon>
        <taxon>Bacillati</taxon>
        <taxon>Actinomycetota</taxon>
        <taxon>Actinomycetes</taxon>
        <taxon>Kitasatosporales</taxon>
        <taxon>Streptomycetaceae</taxon>
        <taxon>Streptomyces</taxon>
    </lineage>
</organism>
<keyword evidence="8" id="KW-0963">Cytoplasm</keyword>
<dbReference type="InterPro" id="IPR008278">
    <property type="entry name" value="4-PPantetheinyl_Trfase_dom"/>
</dbReference>
<evidence type="ECO:0000313" key="10">
    <source>
        <dbReference type="EMBL" id="QSI97712.1"/>
    </source>
</evidence>
<dbReference type="InterPro" id="IPR037143">
    <property type="entry name" value="4-PPantetheinyl_Trfase_dom_sf"/>
</dbReference>
<evidence type="ECO:0000256" key="1">
    <source>
        <dbReference type="ARBA" id="ARBA00022516"/>
    </source>
</evidence>
<dbReference type="Gene3D" id="3.90.470.20">
    <property type="entry name" value="4'-phosphopantetheinyl transferase domain"/>
    <property type="match status" value="1"/>
</dbReference>
<dbReference type="SUPFAM" id="SSF56214">
    <property type="entry name" value="4'-phosphopantetheinyl transferase"/>
    <property type="match status" value="1"/>
</dbReference>
<evidence type="ECO:0000259" key="9">
    <source>
        <dbReference type="Pfam" id="PF01648"/>
    </source>
</evidence>
<reference evidence="10" key="1">
    <citation type="submission" date="2020-12" db="EMBL/GenBank/DDBJ databases">
        <title>Glycine-derived nitronates bifurcate between O-methylation and denitrification in bacteria.</title>
        <authorList>
            <person name="He H.-Y."/>
            <person name="Ryan K.S."/>
        </authorList>
    </citation>
    <scope>NUCLEOTIDE SEQUENCE</scope>
    <source>
        <strain evidence="10">NRRL 3125</strain>
    </source>
</reference>